<protein>
    <submittedName>
        <fullName evidence="1">Uncharacterized protein</fullName>
    </submittedName>
</protein>
<accession>A0A3S6IXW2</accession>
<name>A0A3S6IXW2_9BACT</name>
<organism evidence="1">
    <name type="scientific">Candidatus Magnetananas rongchengensis</name>
    <dbReference type="NCBI Taxonomy" id="1463558"/>
    <lineage>
        <taxon>Bacteria</taxon>
        <taxon>Pseudomonadati</taxon>
        <taxon>Thermodesulfobacteriota</taxon>
        <taxon>Desulfobacteria</taxon>
        <taxon>Desulfobacterales</taxon>
        <taxon>Desulfobacteraceae</taxon>
        <taxon>Candidatus Magnetananas</taxon>
    </lineage>
</organism>
<sequence length="47" mass="5147">MPFHQADWVQIFFATIVADACDPCGQLGYNQPPFSSSASIFCIFSST</sequence>
<evidence type="ECO:0000313" key="1">
    <source>
        <dbReference type="EMBL" id="ASQ41207.1"/>
    </source>
</evidence>
<dbReference type="AlphaFoldDB" id="A0A3S6IXW2"/>
<dbReference type="EMBL" id="KY084568">
    <property type="protein sequence ID" value="ASQ41207.1"/>
    <property type="molecule type" value="Genomic_DNA"/>
</dbReference>
<proteinExistence type="predicted"/>
<reference evidence="1" key="1">
    <citation type="submission" date="2016-11" db="EMBL/GenBank/DDBJ databases">
        <title>Region harboring genes involved in magnetosome formation of Candidatus Magnetananas rongchenensis.</title>
        <authorList>
            <person name="Wang M."/>
            <person name="Chen Y.-R."/>
            <person name="Zhang W."/>
            <person name="Pan H."/>
            <person name="Xiao T."/>
            <person name="Wu L.-F."/>
        </authorList>
    </citation>
    <scope>NUCLEOTIDE SEQUENCE</scope>
</reference>